<proteinExistence type="predicted"/>
<dbReference type="AlphaFoldDB" id="A0A7X3SHM3"/>
<dbReference type="InterPro" id="IPR010001">
    <property type="entry name" value="BofA"/>
</dbReference>
<feature type="transmembrane region" description="Helical" evidence="1">
    <location>
        <begin position="44"/>
        <end position="66"/>
    </location>
</feature>
<evidence type="ECO:0000313" key="2">
    <source>
        <dbReference type="EMBL" id="MXP74246.1"/>
    </source>
</evidence>
<sequence length="69" mass="7513">MSEQKPQLFSNFIVRAIIGCAMIFFVNEFLGAQGITVQVGLNPWTVLTSGILGTPGVALLYGISFYKIM</sequence>
<name>A0A7X3SHM3_9FIRM</name>
<keyword evidence="3" id="KW-1185">Reference proteome</keyword>
<organism evidence="2 3">
    <name type="scientific">Sporofaciens musculi</name>
    <dbReference type="NCBI Taxonomy" id="2681861"/>
    <lineage>
        <taxon>Bacteria</taxon>
        <taxon>Bacillati</taxon>
        <taxon>Bacillota</taxon>
        <taxon>Clostridia</taxon>
        <taxon>Lachnospirales</taxon>
        <taxon>Lachnospiraceae</taxon>
        <taxon>Sporofaciens</taxon>
    </lineage>
</organism>
<evidence type="ECO:0000256" key="1">
    <source>
        <dbReference type="SAM" id="Phobius"/>
    </source>
</evidence>
<keyword evidence="1" id="KW-1133">Transmembrane helix</keyword>
<feature type="transmembrane region" description="Helical" evidence="1">
    <location>
        <begin position="12"/>
        <end position="32"/>
    </location>
</feature>
<dbReference type="Proteomes" id="UP000460412">
    <property type="component" value="Unassembled WGS sequence"/>
</dbReference>
<comment type="caution">
    <text evidence="2">The sequence shown here is derived from an EMBL/GenBank/DDBJ whole genome shotgun (WGS) entry which is preliminary data.</text>
</comment>
<accession>A0A7X3SHM3</accession>
<evidence type="ECO:0000313" key="3">
    <source>
        <dbReference type="Proteomes" id="UP000460412"/>
    </source>
</evidence>
<keyword evidence="1" id="KW-0472">Membrane</keyword>
<protein>
    <submittedName>
        <fullName evidence="2">Pro-sigmaK processing inhibitor BofA</fullName>
    </submittedName>
</protein>
<gene>
    <name evidence="2" type="ORF">GN277_02050</name>
</gene>
<dbReference type="Pfam" id="PF07441">
    <property type="entry name" value="BofA"/>
    <property type="match status" value="1"/>
</dbReference>
<dbReference type="EMBL" id="WUQX01000001">
    <property type="protein sequence ID" value="MXP74246.1"/>
    <property type="molecule type" value="Genomic_DNA"/>
</dbReference>
<keyword evidence="1" id="KW-0812">Transmembrane</keyword>
<reference evidence="2 3" key="1">
    <citation type="submission" date="2019-12" db="EMBL/GenBank/DDBJ databases">
        <title>Sporaefaciens musculi gen. nov., sp. nov., a novel bacterium isolated from the caecum of an obese mouse.</title>
        <authorList>
            <person name="Rasmussen T.S."/>
            <person name="Streidl T."/>
            <person name="Hitch T.C.A."/>
            <person name="Wortmann E."/>
            <person name="Deptula P."/>
            <person name="Hansen M."/>
            <person name="Nielsen D.S."/>
            <person name="Clavel T."/>
            <person name="Vogensen F.K."/>
        </authorList>
    </citation>
    <scope>NUCLEOTIDE SEQUENCE [LARGE SCALE GENOMIC DNA]</scope>
    <source>
        <strain evidence="2 3">WCA-9-b2</strain>
    </source>
</reference>
<dbReference type="RefSeq" id="WP_159749388.1">
    <property type="nucleotide sequence ID" value="NZ_CASSPE010000008.1"/>
</dbReference>